<evidence type="ECO:0000313" key="2">
    <source>
        <dbReference type="Proteomes" id="UP000010367"/>
    </source>
</evidence>
<accession>K9TLU7</accession>
<sequence length="91" mass="10351">MQKLDGLSQVWKTLPASLGVRIERRIKKSEPLHSVQLTSHSCYLFLLITVSFVSNQLREVAGGSNRAIRLPWRSADQKTKIFDEINSLTLQ</sequence>
<proteinExistence type="predicted"/>
<keyword evidence="2" id="KW-1185">Reference proteome</keyword>
<dbReference type="Proteomes" id="UP000010367">
    <property type="component" value="Chromosome"/>
</dbReference>
<dbReference type="HOGENOM" id="CLU_2424084_0_0_3"/>
<dbReference type="EMBL" id="CP003607">
    <property type="protein sequence ID" value="AFY83136.1"/>
    <property type="molecule type" value="Genomic_DNA"/>
</dbReference>
<dbReference type="InParanoid" id="K9TLU7"/>
<dbReference type="KEGG" id="oac:Oscil6304_3573"/>
<organism evidence="1 2">
    <name type="scientific">Oscillatoria acuminata PCC 6304</name>
    <dbReference type="NCBI Taxonomy" id="56110"/>
    <lineage>
        <taxon>Bacteria</taxon>
        <taxon>Bacillati</taxon>
        <taxon>Cyanobacteriota</taxon>
        <taxon>Cyanophyceae</taxon>
        <taxon>Oscillatoriophycideae</taxon>
        <taxon>Oscillatoriales</taxon>
        <taxon>Oscillatoriaceae</taxon>
        <taxon>Oscillatoria</taxon>
    </lineage>
</organism>
<gene>
    <name evidence="1" type="ORF">Oscil6304_3573</name>
</gene>
<name>K9TLU7_9CYAN</name>
<protein>
    <submittedName>
        <fullName evidence="1">Uncharacterized protein</fullName>
    </submittedName>
</protein>
<dbReference type="AlphaFoldDB" id="K9TLU7"/>
<reference evidence="1 2" key="1">
    <citation type="submission" date="2012-06" db="EMBL/GenBank/DDBJ databases">
        <title>Finished chromosome of genome of Oscillatoria acuminata PCC 6304.</title>
        <authorList>
            <consortium name="US DOE Joint Genome Institute"/>
            <person name="Gugger M."/>
            <person name="Coursin T."/>
            <person name="Rippka R."/>
            <person name="Tandeau De Marsac N."/>
            <person name="Huntemann M."/>
            <person name="Wei C.-L."/>
            <person name="Han J."/>
            <person name="Detter J.C."/>
            <person name="Han C."/>
            <person name="Tapia R."/>
            <person name="Davenport K."/>
            <person name="Daligault H."/>
            <person name="Erkkila T."/>
            <person name="Gu W."/>
            <person name="Munk A.C.C."/>
            <person name="Teshima H."/>
            <person name="Xu Y."/>
            <person name="Chain P."/>
            <person name="Chen A."/>
            <person name="Krypides N."/>
            <person name="Mavromatis K."/>
            <person name="Markowitz V."/>
            <person name="Szeto E."/>
            <person name="Ivanova N."/>
            <person name="Mikhailova N."/>
            <person name="Ovchinnikova G."/>
            <person name="Pagani I."/>
            <person name="Pati A."/>
            <person name="Goodwin L."/>
            <person name="Peters L."/>
            <person name="Pitluck S."/>
            <person name="Woyke T."/>
            <person name="Kerfeld C."/>
        </authorList>
    </citation>
    <scope>NUCLEOTIDE SEQUENCE [LARGE SCALE GENOMIC DNA]</scope>
    <source>
        <strain evidence="1 2">PCC 6304</strain>
    </source>
</reference>
<evidence type="ECO:0000313" key="1">
    <source>
        <dbReference type="EMBL" id="AFY83136.1"/>
    </source>
</evidence>